<accession>A0A0G0BJG2</accession>
<gene>
    <name evidence="1" type="ORF">UR61_C0065G0002</name>
</gene>
<evidence type="ECO:0000313" key="2">
    <source>
        <dbReference type="Proteomes" id="UP000033866"/>
    </source>
</evidence>
<sequence length="30" mass="3525">MVNKRLEKLTTKQAVIDELKKIANELKELK</sequence>
<organism evidence="1 2">
    <name type="scientific">candidate division WS6 bacterium GW2011_GWE1_34_7</name>
    <dbReference type="NCBI Taxonomy" id="1619093"/>
    <lineage>
        <taxon>Bacteria</taxon>
        <taxon>Candidatus Dojkabacteria</taxon>
    </lineage>
</organism>
<reference evidence="1 2" key="1">
    <citation type="journal article" date="2015" name="Nature">
        <title>rRNA introns, odd ribosomes, and small enigmatic genomes across a large radiation of phyla.</title>
        <authorList>
            <person name="Brown C.T."/>
            <person name="Hug L.A."/>
            <person name="Thomas B.C."/>
            <person name="Sharon I."/>
            <person name="Castelle C.J."/>
            <person name="Singh A."/>
            <person name="Wilkins M.J."/>
            <person name="Williams K.H."/>
            <person name="Banfield J.F."/>
        </authorList>
    </citation>
    <scope>NUCLEOTIDE SEQUENCE [LARGE SCALE GENOMIC DNA]</scope>
</reference>
<dbReference type="Proteomes" id="UP000033866">
    <property type="component" value="Unassembled WGS sequence"/>
</dbReference>
<evidence type="ECO:0000313" key="1">
    <source>
        <dbReference type="EMBL" id="KKP63776.1"/>
    </source>
</evidence>
<comment type="caution">
    <text evidence="1">The sequence shown here is derived from an EMBL/GenBank/DDBJ whole genome shotgun (WGS) entry which is preliminary data.</text>
</comment>
<proteinExistence type="predicted"/>
<name>A0A0G0BJG2_9BACT</name>
<protein>
    <submittedName>
        <fullName evidence="1">Uncharacterized protein</fullName>
    </submittedName>
</protein>
<dbReference type="AlphaFoldDB" id="A0A0G0BJG2"/>
<dbReference type="EMBL" id="LBPV01000065">
    <property type="protein sequence ID" value="KKP63776.1"/>
    <property type="molecule type" value="Genomic_DNA"/>
</dbReference>